<feature type="domain" description="Lumazine-binding" evidence="4">
    <location>
        <begin position="1"/>
        <end position="97"/>
    </location>
</feature>
<proteinExistence type="predicted"/>
<dbReference type="RefSeq" id="WP_077463322.1">
    <property type="nucleotide sequence ID" value="NZ_MLAA01000025.1"/>
</dbReference>
<comment type="caution">
    <text evidence="5">The sequence shown here is derived from an EMBL/GenBank/DDBJ whole genome shotgun (WGS) entry which is preliminary data.</text>
</comment>
<dbReference type="PROSITE" id="PS51177">
    <property type="entry name" value="LUMAZINE_BIND"/>
    <property type="match status" value="2"/>
</dbReference>
<dbReference type="NCBIfam" id="NF009566">
    <property type="entry name" value="PRK13020.1"/>
    <property type="match status" value="1"/>
</dbReference>
<dbReference type="PANTHER" id="PTHR21098:SF0">
    <property type="entry name" value="RIBOFLAVIN SYNTHASE"/>
    <property type="match status" value="1"/>
</dbReference>
<reference evidence="5 6" key="1">
    <citation type="submission" date="2016-10" db="EMBL/GenBank/DDBJ databases">
        <title>Rodentibacter gen. nov. and new species.</title>
        <authorList>
            <person name="Christensen H."/>
        </authorList>
    </citation>
    <scope>NUCLEOTIDE SEQUENCE [LARGE SCALE GENOMIC DNA]</scope>
    <source>
        <strain evidence="5 6">1998236014</strain>
    </source>
</reference>
<feature type="repeat" description="Lumazine-binding" evidence="3">
    <location>
        <begin position="1"/>
        <end position="97"/>
    </location>
</feature>
<dbReference type="InterPro" id="IPR001783">
    <property type="entry name" value="Lumazine-bd"/>
</dbReference>
<dbReference type="InterPro" id="IPR026017">
    <property type="entry name" value="Lumazine-bd_dom"/>
</dbReference>
<evidence type="ECO:0000256" key="3">
    <source>
        <dbReference type="PROSITE-ProRule" id="PRU00524"/>
    </source>
</evidence>
<dbReference type="InterPro" id="IPR023366">
    <property type="entry name" value="ATP_synth_asu-like_sf"/>
</dbReference>
<dbReference type="Gene3D" id="2.40.30.20">
    <property type="match status" value="2"/>
</dbReference>
<organism evidence="5 6">
    <name type="scientific">Rodentibacter caecimuris</name>
    <dbReference type="NCBI Taxonomy" id="1796644"/>
    <lineage>
        <taxon>Bacteria</taxon>
        <taxon>Pseudomonadati</taxon>
        <taxon>Pseudomonadota</taxon>
        <taxon>Gammaproteobacteria</taxon>
        <taxon>Pasteurellales</taxon>
        <taxon>Pasteurellaceae</taxon>
        <taxon>Rodentibacter</taxon>
    </lineage>
</organism>
<evidence type="ECO:0000313" key="5">
    <source>
        <dbReference type="EMBL" id="OOF69597.1"/>
    </source>
</evidence>
<dbReference type="PIRSF" id="PIRSF000498">
    <property type="entry name" value="Riboflavin_syn_A"/>
    <property type="match status" value="1"/>
</dbReference>
<feature type="domain" description="Lumazine-binding" evidence="4">
    <location>
        <begin position="98"/>
        <end position="195"/>
    </location>
</feature>
<evidence type="ECO:0000256" key="2">
    <source>
        <dbReference type="NCBIfam" id="TIGR00187"/>
    </source>
</evidence>
<name>A0ABX3KWM4_9PAST</name>
<dbReference type="PANTHER" id="PTHR21098">
    <property type="entry name" value="RIBOFLAVIN SYNTHASE ALPHA CHAIN"/>
    <property type="match status" value="1"/>
</dbReference>
<protein>
    <recommendedName>
        <fullName evidence="2">Riboflavin synthase</fullName>
        <ecNumber evidence="2">2.5.1.9</ecNumber>
    </recommendedName>
</protein>
<evidence type="ECO:0000313" key="6">
    <source>
        <dbReference type="Proteomes" id="UP000188820"/>
    </source>
</evidence>
<evidence type="ECO:0000256" key="1">
    <source>
        <dbReference type="ARBA" id="ARBA00022737"/>
    </source>
</evidence>
<dbReference type="CDD" id="cd00402">
    <property type="entry name" value="Riboflavin_synthase_like"/>
    <property type="match status" value="1"/>
</dbReference>
<feature type="repeat" description="Lumazine-binding" evidence="3">
    <location>
        <begin position="98"/>
        <end position="195"/>
    </location>
</feature>
<dbReference type="NCBIfam" id="NF006767">
    <property type="entry name" value="PRK09289.1"/>
    <property type="match status" value="1"/>
</dbReference>
<dbReference type="SUPFAM" id="SSF63380">
    <property type="entry name" value="Riboflavin synthase domain-like"/>
    <property type="match status" value="2"/>
</dbReference>
<dbReference type="NCBIfam" id="TIGR00187">
    <property type="entry name" value="ribE"/>
    <property type="match status" value="1"/>
</dbReference>
<dbReference type="EC" id="2.5.1.9" evidence="2"/>
<evidence type="ECO:0000259" key="4">
    <source>
        <dbReference type="PROSITE" id="PS51177"/>
    </source>
</evidence>
<keyword evidence="6" id="KW-1185">Reference proteome</keyword>
<keyword evidence="1" id="KW-0677">Repeat</keyword>
<gene>
    <name evidence="5" type="ORF">BKG89_06265</name>
</gene>
<sequence>MFTGIVQGIAQIYSITEKTHFRTQVIKLPSEMLKGLEIGASVSNNGVCLTVTEINHNLVSFDLMQETLRITNLGGLKVGDFVNIERAMQMGAEIGGHILSGHVYCTAKVVDIISTENNRKIWFEMPNTDVMKYVLTKGFIAIDGISLTIGEVKENQFSVNLIPETLHRTLIGQRQIGEIVNIEIDPQTQAIVDTVERYLQAKIKELK</sequence>
<dbReference type="Pfam" id="PF00677">
    <property type="entry name" value="Lum_binding"/>
    <property type="match status" value="2"/>
</dbReference>
<dbReference type="EMBL" id="MLAA01000025">
    <property type="protein sequence ID" value="OOF69597.1"/>
    <property type="molecule type" value="Genomic_DNA"/>
</dbReference>
<accession>A0ABX3KWM4</accession>
<dbReference type="Proteomes" id="UP000188820">
    <property type="component" value="Unassembled WGS sequence"/>
</dbReference>
<dbReference type="InterPro" id="IPR017938">
    <property type="entry name" value="Riboflavin_synthase-like_b-brl"/>
</dbReference>